<dbReference type="GO" id="GO:0020037">
    <property type="term" value="F:heme binding"/>
    <property type="evidence" value="ECO:0007669"/>
    <property type="project" value="InterPro"/>
</dbReference>
<evidence type="ECO:0000256" key="2">
    <source>
        <dbReference type="ARBA" id="ARBA00006488"/>
    </source>
</evidence>
<comment type="PTM">
    <text evidence="10">Binds 1 heme group per subunit.</text>
</comment>
<dbReference type="InterPro" id="IPR009056">
    <property type="entry name" value="Cyt_c-like_dom"/>
</dbReference>
<proteinExistence type="inferred from homology"/>
<evidence type="ECO:0000256" key="9">
    <source>
        <dbReference type="RuleBase" id="RU004426"/>
    </source>
</evidence>
<keyword evidence="7 8" id="KW-0408">Iron</keyword>
<accession>A0AAD9KZ87</accession>
<comment type="subcellular location">
    <subcellularLocation>
        <location evidence="1">Mitochondrion intermembrane space</location>
    </subcellularLocation>
</comment>
<keyword evidence="3 10" id="KW-0813">Transport</keyword>
<evidence type="ECO:0000256" key="1">
    <source>
        <dbReference type="ARBA" id="ARBA00004569"/>
    </source>
</evidence>
<evidence type="ECO:0000256" key="10">
    <source>
        <dbReference type="RuleBase" id="RU004427"/>
    </source>
</evidence>
<name>A0AAD9KZ87_RIDPI</name>
<dbReference type="PANTHER" id="PTHR11961">
    <property type="entry name" value="CYTOCHROME C"/>
    <property type="match status" value="1"/>
</dbReference>
<evidence type="ECO:0000256" key="3">
    <source>
        <dbReference type="ARBA" id="ARBA00022448"/>
    </source>
</evidence>
<sequence>MPILYTSRKMGDIQKGKKLFLQRCAACHNIEEGTKNKQGPNLYRLYGRKTGQANNFTYTDANKNRGIVWTEKNLDEYLINPTKFIPGTKMIFAGLKKKEDRQNLIAYIKTW</sequence>
<dbReference type="FunFam" id="1.10.760.10:FF:000001">
    <property type="entry name" value="Cytochrome c iso-1"/>
    <property type="match status" value="1"/>
</dbReference>
<dbReference type="GO" id="GO:0046872">
    <property type="term" value="F:metal ion binding"/>
    <property type="evidence" value="ECO:0007669"/>
    <property type="project" value="UniProtKB-KW"/>
</dbReference>
<comment type="function">
    <text evidence="10">Electron carrier protein. The oxidized form of the cytochrome c heme group can accept an electron from the heme group of the cytochrome c1 subunit of cytochrome reductase. Cytochrome c then transfers this electron to the cytochrome oxidase complex, the final protein carrier in the mitochondrial electron-transport chain.</text>
</comment>
<keyword evidence="13" id="KW-1185">Reference proteome</keyword>
<organism evidence="12 13">
    <name type="scientific">Ridgeia piscesae</name>
    <name type="common">Tubeworm</name>
    <dbReference type="NCBI Taxonomy" id="27915"/>
    <lineage>
        <taxon>Eukaryota</taxon>
        <taxon>Metazoa</taxon>
        <taxon>Spiralia</taxon>
        <taxon>Lophotrochozoa</taxon>
        <taxon>Annelida</taxon>
        <taxon>Polychaeta</taxon>
        <taxon>Sedentaria</taxon>
        <taxon>Canalipalpata</taxon>
        <taxon>Sabellida</taxon>
        <taxon>Siboglinidae</taxon>
        <taxon>Ridgeia</taxon>
    </lineage>
</organism>
<dbReference type="EMBL" id="JAODUO010000444">
    <property type="protein sequence ID" value="KAK2180409.1"/>
    <property type="molecule type" value="Genomic_DNA"/>
</dbReference>
<reference evidence="12" key="1">
    <citation type="journal article" date="2023" name="Mol. Biol. Evol.">
        <title>Third-Generation Sequencing Reveals the Adaptive Role of the Epigenome in Three Deep-Sea Polychaetes.</title>
        <authorList>
            <person name="Perez M."/>
            <person name="Aroh O."/>
            <person name="Sun Y."/>
            <person name="Lan Y."/>
            <person name="Juniper S.K."/>
            <person name="Young C.R."/>
            <person name="Angers B."/>
            <person name="Qian P.Y."/>
        </authorList>
    </citation>
    <scope>NUCLEOTIDE SEQUENCE</scope>
    <source>
        <strain evidence="12">R07B-5</strain>
    </source>
</reference>
<dbReference type="GO" id="GO:0005758">
    <property type="term" value="C:mitochondrial intermembrane space"/>
    <property type="evidence" value="ECO:0007669"/>
    <property type="project" value="UniProtKB-SubCell"/>
</dbReference>
<evidence type="ECO:0000313" key="12">
    <source>
        <dbReference type="EMBL" id="KAK2180409.1"/>
    </source>
</evidence>
<evidence type="ECO:0000256" key="5">
    <source>
        <dbReference type="ARBA" id="ARBA00022723"/>
    </source>
</evidence>
<dbReference type="Proteomes" id="UP001209878">
    <property type="component" value="Unassembled WGS sequence"/>
</dbReference>
<comment type="caution">
    <text evidence="12">The sequence shown here is derived from an EMBL/GenBank/DDBJ whole genome shotgun (WGS) entry which is preliminary data.</text>
</comment>
<keyword evidence="5 8" id="KW-0479">Metal-binding</keyword>
<keyword evidence="10" id="KW-0496">Mitochondrion</keyword>
<keyword evidence="6 10" id="KW-0249">Electron transport</keyword>
<dbReference type="AlphaFoldDB" id="A0AAD9KZ87"/>
<dbReference type="InterPro" id="IPR036909">
    <property type="entry name" value="Cyt_c-like_dom_sf"/>
</dbReference>
<dbReference type="InterPro" id="IPR002327">
    <property type="entry name" value="Cyt_c_1A/1B"/>
</dbReference>
<dbReference type="PRINTS" id="PR00604">
    <property type="entry name" value="CYTCHRMECIAB"/>
</dbReference>
<evidence type="ECO:0000256" key="4">
    <source>
        <dbReference type="ARBA" id="ARBA00022617"/>
    </source>
</evidence>
<evidence type="ECO:0000256" key="6">
    <source>
        <dbReference type="ARBA" id="ARBA00022982"/>
    </source>
</evidence>
<dbReference type="Pfam" id="PF00034">
    <property type="entry name" value="Cytochrom_C"/>
    <property type="match status" value="1"/>
</dbReference>
<keyword evidence="10" id="KW-0679">Respiratory chain</keyword>
<keyword evidence="4 8" id="KW-0349">Heme</keyword>
<protein>
    <recommendedName>
        <fullName evidence="11">Cytochrome c domain-containing protein</fullName>
    </recommendedName>
</protein>
<evidence type="ECO:0000256" key="8">
    <source>
        <dbReference type="PROSITE-ProRule" id="PRU00433"/>
    </source>
</evidence>
<comment type="similarity">
    <text evidence="2 9">Belongs to the cytochrome c family.</text>
</comment>
<evidence type="ECO:0000256" key="7">
    <source>
        <dbReference type="ARBA" id="ARBA00023004"/>
    </source>
</evidence>
<evidence type="ECO:0000259" key="11">
    <source>
        <dbReference type="PROSITE" id="PS51007"/>
    </source>
</evidence>
<dbReference type="GO" id="GO:0009055">
    <property type="term" value="F:electron transfer activity"/>
    <property type="evidence" value="ECO:0007669"/>
    <property type="project" value="InterPro"/>
</dbReference>
<evidence type="ECO:0000313" key="13">
    <source>
        <dbReference type="Proteomes" id="UP001209878"/>
    </source>
</evidence>
<dbReference type="SUPFAM" id="SSF46626">
    <property type="entry name" value="Cytochrome c"/>
    <property type="match status" value="1"/>
</dbReference>
<gene>
    <name evidence="12" type="ORF">NP493_444g02028</name>
</gene>
<dbReference type="Gene3D" id="1.10.760.10">
    <property type="entry name" value="Cytochrome c-like domain"/>
    <property type="match status" value="1"/>
</dbReference>
<dbReference type="PROSITE" id="PS51007">
    <property type="entry name" value="CYTC"/>
    <property type="match status" value="1"/>
</dbReference>
<feature type="domain" description="Cytochrome c" evidence="11">
    <location>
        <begin position="11"/>
        <end position="111"/>
    </location>
</feature>